<dbReference type="STRING" id="1173027.Mic7113_5804"/>
<evidence type="ECO:0000313" key="2">
    <source>
        <dbReference type="EMBL" id="AFZ21424.1"/>
    </source>
</evidence>
<reference evidence="2 3" key="1">
    <citation type="submission" date="2012-06" db="EMBL/GenBank/DDBJ databases">
        <title>Finished chromosome of genome of Microcoleus sp. PCC 7113.</title>
        <authorList>
            <consortium name="US DOE Joint Genome Institute"/>
            <person name="Gugger M."/>
            <person name="Coursin T."/>
            <person name="Rippka R."/>
            <person name="Tandeau De Marsac N."/>
            <person name="Huntemann M."/>
            <person name="Wei C.-L."/>
            <person name="Han J."/>
            <person name="Detter J.C."/>
            <person name="Han C."/>
            <person name="Tapia R."/>
            <person name="Chen A."/>
            <person name="Kyrpides N."/>
            <person name="Mavromatis K."/>
            <person name="Markowitz V."/>
            <person name="Szeto E."/>
            <person name="Ivanova N."/>
            <person name="Pagani I."/>
            <person name="Pati A."/>
            <person name="Goodwin L."/>
            <person name="Nordberg H.P."/>
            <person name="Cantor M.N."/>
            <person name="Hua S.X."/>
            <person name="Woyke T."/>
            <person name="Kerfeld C.A."/>
        </authorList>
    </citation>
    <scope>NUCLEOTIDE SEQUENCE [LARGE SCALE GENOMIC DNA]</scope>
    <source>
        <strain evidence="2 3">PCC 7113</strain>
    </source>
</reference>
<dbReference type="Pfam" id="PF13453">
    <property type="entry name" value="Zn_ribbon_TFIIB"/>
    <property type="match status" value="1"/>
</dbReference>
<sequence>MLLDGVLSENLAVKYCQECKGTWIPAKEYEAWQTDQIGKPQSEVPSGTLNVDFVLSPFDTKAALCPECQRYLSRAKVNLKTPFYVERCMQCRGIWCDYGEWEVLEQLGLHTTIEQLFSNEWQSRSRERQFFDQERQATIDKLGSELAASVFELADALAQHPNGDFGVAYLMRRVTANRQPPNAKT</sequence>
<proteinExistence type="predicted"/>
<gene>
    <name evidence="2" type="ORF">Mic7113_5804</name>
</gene>
<accession>K9WNR9</accession>
<feature type="domain" description="Transcription factor zinc-finger" evidence="1">
    <location>
        <begin position="65"/>
        <end position="102"/>
    </location>
</feature>
<dbReference type="KEGG" id="mic:Mic7113_5804"/>
<protein>
    <recommendedName>
        <fullName evidence="1">Transcription factor zinc-finger domain-containing protein</fullName>
    </recommendedName>
</protein>
<keyword evidence="3" id="KW-1185">Reference proteome</keyword>
<dbReference type="AlphaFoldDB" id="K9WNR9"/>
<dbReference type="InterPro" id="IPR027392">
    <property type="entry name" value="TF_Znf"/>
</dbReference>
<dbReference type="eggNOG" id="COG3809">
    <property type="taxonomic scope" value="Bacteria"/>
</dbReference>
<dbReference type="EMBL" id="CP003630">
    <property type="protein sequence ID" value="AFZ21424.1"/>
    <property type="molecule type" value="Genomic_DNA"/>
</dbReference>
<organism evidence="2 3">
    <name type="scientific">Allocoleopsis franciscana PCC 7113</name>
    <dbReference type="NCBI Taxonomy" id="1173027"/>
    <lineage>
        <taxon>Bacteria</taxon>
        <taxon>Bacillati</taxon>
        <taxon>Cyanobacteriota</taxon>
        <taxon>Cyanophyceae</taxon>
        <taxon>Coleofasciculales</taxon>
        <taxon>Coleofasciculaceae</taxon>
        <taxon>Allocoleopsis</taxon>
        <taxon>Allocoleopsis franciscana</taxon>
    </lineage>
</organism>
<name>K9WNR9_9CYAN</name>
<dbReference type="HOGENOM" id="CLU_120955_0_0_3"/>
<dbReference type="Proteomes" id="UP000010471">
    <property type="component" value="Chromosome"/>
</dbReference>
<evidence type="ECO:0000313" key="3">
    <source>
        <dbReference type="Proteomes" id="UP000010471"/>
    </source>
</evidence>
<evidence type="ECO:0000259" key="1">
    <source>
        <dbReference type="Pfam" id="PF13453"/>
    </source>
</evidence>